<dbReference type="GO" id="GO:0008270">
    <property type="term" value="F:zinc ion binding"/>
    <property type="evidence" value="ECO:0007669"/>
    <property type="project" value="InterPro"/>
</dbReference>
<dbReference type="AlphaFoldDB" id="B8C1X9"/>
<reference evidence="5 6" key="1">
    <citation type="journal article" date="2004" name="Science">
        <title>The genome of the diatom Thalassiosira pseudonana: ecology, evolution, and metabolism.</title>
        <authorList>
            <person name="Armbrust E.V."/>
            <person name="Berges J.A."/>
            <person name="Bowler C."/>
            <person name="Green B.R."/>
            <person name="Martinez D."/>
            <person name="Putnam N.H."/>
            <person name="Zhou S."/>
            <person name="Allen A.E."/>
            <person name="Apt K.E."/>
            <person name="Bechner M."/>
            <person name="Brzezinski M.A."/>
            <person name="Chaal B.K."/>
            <person name="Chiovitti A."/>
            <person name="Davis A.K."/>
            <person name="Demarest M.S."/>
            <person name="Detter J.C."/>
            <person name="Glavina T."/>
            <person name="Goodstein D."/>
            <person name="Hadi M.Z."/>
            <person name="Hellsten U."/>
            <person name="Hildebrand M."/>
            <person name="Jenkins B.D."/>
            <person name="Jurka J."/>
            <person name="Kapitonov V.V."/>
            <person name="Kroger N."/>
            <person name="Lau W.W."/>
            <person name="Lane T.W."/>
            <person name="Larimer F.W."/>
            <person name="Lippmeier J.C."/>
            <person name="Lucas S."/>
            <person name="Medina M."/>
            <person name="Montsant A."/>
            <person name="Obornik M."/>
            <person name="Parker M.S."/>
            <person name="Palenik B."/>
            <person name="Pazour G.J."/>
            <person name="Richardson P.M."/>
            <person name="Rynearson T.A."/>
            <person name="Saito M.A."/>
            <person name="Schwartz D.C."/>
            <person name="Thamatrakoln K."/>
            <person name="Valentin K."/>
            <person name="Vardi A."/>
            <person name="Wilkerson F.P."/>
            <person name="Rokhsar D.S."/>
        </authorList>
    </citation>
    <scope>NUCLEOTIDE SEQUENCE [LARGE SCALE GENOMIC DNA]</scope>
    <source>
        <strain evidence="5 6">CCMP1335</strain>
    </source>
</reference>
<evidence type="ECO:0000313" key="6">
    <source>
        <dbReference type="Proteomes" id="UP000001449"/>
    </source>
</evidence>
<evidence type="ECO:0000259" key="4">
    <source>
        <dbReference type="SMART" id="SM00910"/>
    </source>
</evidence>
<keyword evidence="6" id="KW-1185">Reference proteome</keyword>
<evidence type="ECO:0000256" key="3">
    <source>
        <dbReference type="SAM" id="MobiDB-lite"/>
    </source>
</evidence>
<dbReference type="GO" id="GO:0016818">
    <property type="term" value="F:hydrolase activity, acting on acid anhydrides, in phosphorus-containing anhydrides"/>
    <property type="evidence" value="ECO:0007669"/>
    <property type="project" value="InterPro"/>
</dbReference>
<dbReference type="RefSeq" id="XP_002290544.1">
    <property type="nucleotide sequence ID" value="XM_002290508.1"/>
</dbReference>
<dbReference type="KEGG" id="tps:THAPSDRAFT_5090"/>
<evidence type="ECO:0000313" key="5">
    <source>
        <dbReference type="EMBL" id="EED92296.1"/>
    </source>
</evidence>
<reference evidence="5 6" key="2">
    <citation type="journal article" date="2008" name="Nature">
        <title>The Phaeodactylum genome reveals the evolutionary history of diatom genomes.</title>
        <authorList>
            <person name="Bowler C."/>
            <person name="Allen A.E."/>
            <person name="Badger J.H."/>
            <person name="Grimwood J."/>
            <person name="Jabbari K."/>
            <person name="Kuo A."/>
            <person name="Maheswari U."/>
            <person name="Martens C."/>
            <person name="Maumus F."/>
            <person name="Otillar R.P."/>
            <person name="Rayko E."/>
            <person name="Salamov A."/>
            <person name="Vandepoele K."/>
            <person name="Beszteri B."/>
            <person name="Gruber A."/>
            <person name="Heijde M."/>
            <person name="Katinka M."/>
            <person name="Mock T."/>
            <person name="Valentin K."/>
            <person name="Verret F."/>
            <person name="Berges J.A."/>
            <person name="Brownlee C."/>
            <person name="Cadoret J.P."/>
            <person name="Chiovitti A."/>
            <person name="Choi C.J."/>
            <person name="Coesel S."/>
            <person name="De Martino A."/>
            <person name="Detter J.C."/>
            <person name="Durkin C."/>
            <person name="Falciatore A."/>
            <person name="Fournet J."/>
            <person name="Haruta M."/>
            <person name="Huysman M.J."/>
            <person name="Jenkins B.D."/>
            <person name="Jiroutova K."/>
            <person name="Jorgensen R.E."/>
            <person name="Joubert Y."/>
            <person name="Kaplan A."/>
            <person name="Kroger N."/>
            <person name="Kroth P.G."/>
            <person name="La Roche J."/>
            <person name="Lindquist E."/>
            <person name="Lommer M."/>
            <person name="Martin-Jezequel V."/>
            <person name="Lopez P.J."/>
            <person name="Lucas S."/>
            <person name="Mangogna M."/>
            <person name="McGinnis K."/>
            <person name="Medlin L.K."/>
            <person name="Montsant A."/>
            <person name="Oudot-Le Secq M.P."/>
            <person name="Napoli C."/>
            <person name="Obornik M."/>
            <person name="Parker M.S."/>
            <person name="Petit J.L."/>
            <person name="Porcel B.M."/>
            <person name="Poulsen N."/>
            <person name="Robison M."/>
            <person name="Rychlewski L."/>
            <person name="Rynearson T.A."/>
            <person name="Schmutz J."/>
            <person name="Shapiro H."/>
            <person name="Siaut M."/>
            <person name="Stanley M."/>
            <person name="Sussman M.R."/>
            <person name="Taylor A.R."/>
            <person name="Vardi A."/>
            <person name="von Dassow P."/>
            <person name="Vyverman W."/>
            <person name="Willis A."/>
            <person name="Wyrwicz L.S."/>
            <person name="Rokhsar D.S."/>
            <person name="Weissenbach J."/>
            <person name="Armbrust E.V."/>
            <person name="Green B.R."/>
            <person name="Van de Peer Y."/>
            <person name="Grigoriev I.V."/>
        </authorList>
    </citation>
    <scope>NUCLEOTIDE SEQUENCE [LARGE SCALE GENOMIC DNA]</scope>
    <source>
        <strain evidence="5 6">CCMP1335</strain>
    </source>
</reference>
<dbReference type="eggNOG" id="ENOG502SNUA">
    <property type="taxonomic scope" value="Eukaryota"/>
</dbReference>
<feature type="region of interest" description="Disordered" evidence="3">
    <location>
        <begin position="1"/>
        <end position="78"/>
    </location>
</feature>
<dbReference type="Pfam" id="PF08797">
    <property type="entry name" value="HIRAN"/>
    <property type="match status" value="1"/>
</dbReference>
<feature type="compositionally biased region" description="Polar residues" evidence="3">
    <location>
        <begin position="51"/>
        <end position="74"/>
    </location>
</feature>
<name>B8C1X9_THAPS</name>
<dbReference type="EMBL" id="CM000642">
    <property type="protein sequence ID" value="EED92296.1"/>
    <property type="molecule type" value="Genomic_DNA"/>
</dbReference>
<protein>
    <recommendedName>
        <fullName evidence="4">HIRAN domain-containing protein</fullName>
    </recommendedName>
</protein>
<proteinExistence type="predicted"/>
<dbReference type="HOGENOM" id="CLU_502077_0_0_1"/>
<organism evidence="5 6">
    <name type="scientific">Thalassiosira pseudonana</name>
    <name type="common">Marine diatom</name>
    <name type="synonym">Cyclotella nana</name>
    <dbReference type="NCBI Taxonomy" id="35128"/>
    <lineage>
        <taxon>Eukaryota</taxon>
        <taxon>Sar</taxon>
        <taxon>Stramenopiles</taxon>
        <taxon>Ochrophyta</taxon>
        <taxon>Bacillariophyta</taxon>
        <taxon>Coscinodiscophyceae</taxon>
        <taxon>Thalassiosirophycidae</taxon>
        <taxon>Thalassiosirales</taxon>
        <taxon>Thalassiosiraceae</taxon>
        <taxon>Thalassiosira</taxon>
    </lineage>
</organism>
<evidence type="ECO:0000256" key="2">
    <source>
        <dbReference type="ARBA" id="ARBA00022801"/>
    </source>
</evidence>
<feature type="domain" description="HIRAN" evidence="4">
    <location>
        <begin position="80"/>
        <end position="180"/>
    </location>
</feature>
<dbReference type="GO" id="GO:0003676">
    <property type="term" value="F:nucleic acid binding"/>
    <property type="evidence" value="ECO:0007669"/>
    <property type="project" value="InterPro"/>
</dbReference>
<dbReference type="Proteomes" id="UP000001449">
    <property type="component" value="Chromosome 5"/>
</dbReference>
<sequence length="543" mass="60462">MASKKQKTFGGFSSARDVLKDCNRPEVWTPPSEHPIKTSHKHHTEDENDENNASTAIKSNPSDCTATTNSTAPSDPNRAPVVLLIRGIAYHKENINSSSNSLLDTVTLQREPENKFDGNAMKVLNGNQKMVGYVAKEQADILSPLLDEKVIELDIISHKVHHHEGASQNFSIITQQVVEDLSFGITKQDHQNACECKFDVLQTKSLPWKLESDGTTSQWPPSNDFLTSFGYGNAGDEQWWEENTGLEPPSLWNVSGALDLLPTLSMSSIQKQRACSVLDEAIHGVTSVWSDATLEQVRTLMHSNDFWSHRGADAFIRAFGGEYVLGQKEGKLKLIKGSPHNLLTEKLCQGHNIVYTVVHGVKPPEPGFNTLIFGLNLRRSGFHYHQDAIGSLKAKNAPLLPRQPVVTTVFYEKPEADEGKEIVLWKPLLNFDPIDSSLFTAARGVVTTHGTKRTVCLRGMVHVQREGLQSHALHGIFHTPVFHDGEKERVVNPREGYRVAITARITHDDSERRVEPFLMDDYYSCVLGPNGDKTLGVENRNVE</sequence>
<dbReference type="GeneID" id="7451731"/>
<keyword evidence="1" id="KW-0479">Metal-binding</keyword>
<dbReference type="Gene3D" id="3.30.70.2330">
    <property type="match status" value="1"/>
</dbReference>
<dbReference type="InParanoid" id="B8C1X9"/>
<keyword evidence="2" id="KW-0378">Hydrolase</keyword>
<dbReference type="InterPro" id="IPR014905">
    <property type="entry name" value="HIRAN"/>
</dbReference>
<gene>
    <name evidence="5" type="ORF">THAPSDRAFT_5090</name>
</gene>
<dbReference type="SMART" id="SM00910">
    <property type="entry name" value="HIRAN"/>
    <property type="match status" value="1"/>
</dbReference>
<dbReference type="PaxDb" id="35128-Thaps5090"/>
<accession>B8C1X9</accession>
<evidence type="ECO:0000256" key="1">
    <source>
        <dbReference type="ARBA" id="ARBA00022723"/>
    </source>
</evidence>